<evidence type="ECO:0000259" key="1">
    <source>
        <dbReference type="Pfam" id="PF16170"/>
    </source>
</evidence>
<dbReference type="Proteomes" id="UP001190464">
    <property type="component" value="Chromosome"/>
</dbReference>
<reference evidence="2 3" key="1">
    <citation type="submission" date="2023-08" db="EMBL/GenBank/DDBJ databases">
        <authorList>
            <person name="Folkvardsen B D."/>
            <person name="Norman A."/>
        </authorList>
    </citation>
    <scope>NUCLEOTIDE SEQUENCE [LARGE SCALE GENOMIC DNA]</scope>
    <source>
        <strain evidence="2 3">Mu0102</strain>
    </source>
</reference>
<dbReference type="EMBL" id="OY726398">
    <property type="protein sequence ID" value="CAJ1499113.1"/>
    <property type="molecule type" value="Genomic_DNA"/>
</dbReference>
<keyword evidence="3" id="KW-1185">Reference proteome</keyword>
<organism evidence="2 3">
    <name type="scientific">[Mycobacterium] holstebronense</name>
    <dbReference type="NCBI Taxonomy" id="3064288"/>
    <lineage>
        <taxon>Bacteria</taxon>
        <taxon>Bacillati</taxon>
        <taxon>Actinomycetota</taxon>
        <taxon>Actinomycetes</taxon>
        <taxon>Mycobacteriales</taxon>
        <taxon>Mycobacteriaceae</taxon>
        <taxon>Mycolicibacterium</taxon>
    </lineage>
</organism>
<feature type="domain" description="DUF4873" evidence="1">
    <location>
        <begin position="139"/>
        <end position="226"/>
    </location>
</feature>
<dbReference type="InterPro" id="IPR036188">
    <property type="entry name" value="FAD/NAD-bd_sf"/>
</dbReference>
<accession>A0ABN9N5Q7</accession>
<protein>
    <submittedName>
        <fullName evidence="2">DUF4873 domain-containing protein</fullName>
    </submittedName>
</protein>
<sequence>MSRNGVLDVLVLGDPAPLHGLIDGVRVIDGTNVTTRFDSATDTWAVTSADGEELTAHTLIGTAASNDDAVARHGIPNRFHIPGPHTHRQARYVARLIDALRRSGASRIESRSPRLRVHPVLPTRGISRFYLTGSLGVDDETYDGPAVLTHNGENYPTRVQLTGHFDPIDGQYHWQGMFFNDLPGASVTGSKVSIRIGEHTAEGRVAERTPWGTLTVIGAAGYPPFPLENVEIAMPPRI</sequence>
<dbReference type="Pfam" id="PF16170">
    <property type="entry name" value="DUF4873"/>
    <property type="match status" value="1"/>
</dbReference>
<evidence type="ECO:0000313" key="3">
    <source>
        <dbReference type="Proteomes" id="UP001190464"/>
    </source>
</evidence>
<name>A0ABN9N5Q7_9MYCO</name>
<dbReference type="InterPro" id="IPR032371">
    <property type="entry name" value="DUF4873"/>
</dbReference>
<proteinExistence type="predicted"/>
<dbReference type="RefSeq" id="WP_308485792.1">
    <property type="nucleotide sequence ID" value="NZ_OY726398.1"/>
</dbReference>
<dbReference type="Gene3D" id="3.50.50.60">
    <property type="entry name" value="FAD/NAD(P)-binding domain"/>
    <property type="match status" value="1"/>
</dbReference>
<evidence type="ECO:0000313" key="2">
    <source>
        <dbReference type="EMBL" id="CAJ1499113.1"/>
    </source>
</evidence>
<gene>
    <name evidence="2" type="ORF">MU0102_000893</name>
</gene>